<organism evidence="3 4">
    <name type="scientific">Salinispora tropica (strain ATCC BAA-916 / DSM 44818 / JCM 13857 / NBRC 105044 / CNB-440)</name>
    <dbReference type="NCBI Taxonomy" id="369723"/>
    <lineage>
        <taxon>Bacteria</taxon>
        <taxon>Bacillati</taxon>
        <taxon>Actinomycetota</taxon>
        <taxon>Actinomycetes</taxon>
        <taxon>Micromonosporales</taxon>
        <taxon>Micromonosporaceae</taxon>
        <taxon>Salinispora</taxon>
    </lineage>
</organism>
<dbReference type="KEGG" id="stp:Strop_1676"/>
<dbReference type="InterPro" id="IPR036527">
    <property type="entry name" value="SCP2_sterol-bd_dom_sf"/>
</dbReference>
<dbReference type="EMBL" id="CP000667">
    <property type="protein sequence ID" value="ABP54140.1"/>
    <property type="molecule type" value="Genomic_DNA"/>
</dbReference>
<dbReference type="HOGENOM" id="CLU_151893_0_0_11"/>
<feature type="domain" description="SCP2" evidence="2">
    <location>
        <begin position="17"/>
        <end position="105"/>
    </location>
</feature>
<feature type="region of interest" description="Disordered" evidence="1">
    <location>
        <begin position="1"/>
        <end position="24"/>
    </location>
</feature>
<gene>
    <name evidence="3" type="ordered locus">Strop_1676</name>
</gene>
<reference evidence="4" key="1">
    <citation type="journal article" date="2007" name="Proc. Natl. Acad. Sci. U.S.A.">
        <title>Genome sequencing reveals complex secondary metabolome in the marine actinomycete Salinispora tropica.</title>
        <authorList>
            <person name="Udwary D.W."/>
            <person name="Zeigler L."/>
            <person name="Asolkar R.N."/>
            <person name="Singan V."/>
            <person name="Lapidus A."/>
            <person name="Fenical W."/>
            <person name="Jensen P.R."/>
            <person name="Moore B.S."/>
        </authorList>
    </citation>
    <scope>NUCLEOTIDE SEQUENCE [LARGE SCALE GENOMIC DNA]</scope>
    <source>
        <strain evidence="4">ATCC BAA-916 / DSM 44818 / CNB-440</strain>
    </source>
</reference>
<protein>
    <recommendedName>
        <fullName evidence="2">SCP2 domain-containing protein</fullName>
    </recommendedName>
</protein>
<dbReference type="SUPFAM" id="SSF55718">
    <property type="entry name" value="SCP-like"/>
    <property type="match status" value="1"/>
</dbReference>
<feature type="compositionally biased region" description="Low complexity" evidence="1">
    <location>
        <begin position="119"/>
        <end position="141"/>
    </location>
</feature>
<dbReference type="Pfam" id="PF02036">
    <property type="entry name" value="SCP2"/>
    <property type="match status" value="1"/>
</dbReference>
<dbReference type="PATRIC" id="fig|369723.5.peg.1720"/>
<sequence>MTTPAAKLIGRLESGRHPDLPETTTGTVRLDIREDGRTEHWHLTIADQQVRVDQRGDEADLVLRADRAVFDRIATGALHPAAALGRNDLTVHGDIRLFMMLRRLFPGPPDARHPREAVDSAPASAGAADSGQSGHATGSQR</sequence>
<accession>A4X5J0</accession>
<dbReference type="STRING" id="369723.Strop_1676"/>
<dbReference type="eggNOG" id="COG3255">
    <property type="taxonomic scope" value="Bacteria"/>
</dbReference>
<name>A4X5J0_SALTO</name>
<dbReference type="InterPro" id="IPR003033">
    <property type="entry name" value="SCP2_sterol-bd_dom"/>
</dbReference>
<feature type="region of interest" description="Disordered" evidence="1">
    <location>
        <begin position="106"/>
        <end position="141"/>
    </location>
</feature>
<dbReference type="RefSeq" id="WP_011905571.1">
    <property type="nucleotide sequence ID" value="NC_009380.1"/>
</dbReference>
<dbReference type="Gene3D" id="3.30.1050.10">
    <property type="entry name" value="SCP2 sterol-binding domain"/>
    <property type="match status" value="1"/>
</dbReference>
<evidence type="ECO:0000313" key="4">
    <source>
        <dbReference type="Proteomes" id="UP000000235"/>
    </source>
</evidence>
<dbReference type="AlphaFoldDB" id="A4X5J0"/>
<proteinExistence type="predicted"/>
<keyword evidence="4" id="KW-1185">Reference proteome</keyword>
<dbReference type="Proteomes" id="UP000000235">
    <property type="component" value="Chromosome"/>
</dbReference>
<evidence type="ECO:0000259" key="2">
    <source>
        <dbReference type="Pfam" id="PF02036"/>
    </source>
</evidence>
<evidence type="ECO:0000313" key="3">
    <source>
        <dbReference type="EMBL" id="ABP54140.1"/>
    </source>
</evidence>
<evidence type="ECO:0000256" key="1">
    <source>
        <dbReference type="SAM" id="MobiDB-lite"/>
    </source>
</evidence>